<name>A0ABT1ATK8_9FLAO</name>
<evidence type="ECO:0000313" key="1">
    <source>
        <dbReference type="EMBL" id="MCO5723280.1"/>
    </source>
</evidence>
<dbReference type="EMBL" id="JAMXIB010000001">
    <property type="protein sequence ID" value="MCO5723280.1"/>
    <property type="molecule type" value="Genomic_DNA"/>
</dbReference>
<reference evidence="1 2" key="1">
    <citation type="submission" date="2022-06" db="EMBL/GenBank/DDBJ databases">
        <authorList>
            <person name="Xuan X."/>
        </authorList>
    </citation>
    <scope>NUCLEOTIDE SEQUENCE [LARGE SCALE GENOMIC DNA]</scope>
    <source>
        <strain evidence="1 2">2V75</strain>
    </source>
</reference>
<evidence type="ECO:0000313" key="2">
    <source>
        <dbReference type="Proteomes" id="UP001206312"/>
    </source>
</evidence>
<dbReference type="Proteomes" id="UP001206312">
    <property type="component" value="Unassembled WGS sequence"/>
</dbReference>
<gene>
    <name evidence="1" type="ORF">NG653_00330</name>
</gene>
<accession>A0ABT1ATK8</accession>
<evidence type="ECO:0008006" key="3">
    <source>
        <dbReference type="Google" id="ProtNLM"/>
    </source>
</evidence>
<proteinExistence type="predicted"/>
<protein>
    <recommendedName>
        <fullName evidence="3">DUF2946 domain-containing protein</fullName>
    </recommendedName>
</protein>
<dbReference type="RefSeq" id="WP_252739662.1">
    <property type="nucleotide sequence ID" value="NZ_JAMXIB010000001.1"/>
</dbReference>
<comment type="caution">
    <text evidence="1">The sequence shown here is derived from an EMBL/GenBank/DDBJ whole genome shotgun (WGS) entry which is preliminary data.</text>
</comment>
<keyword evidence="2" id="KW-1185">Reference proteome</keyword>
<organism evidence="1 2">
    <name type="scientific">Robiginitalea marina</name>
    <dbReference type="NCBI Taxonomy" id="2954105"/>
    <lineage>
        <taxon>Bacteria</taxon>
        <taxon>Pseudomonadati</taxon>
        <taxon>Bacteroidota</taxon>
        <taxon>Flavobacteriia</taxon>
        <taxon>Flavobacteriales</taxon>
        <taxon>Flavobacteriaceae</taxon>
        <taxon>Robiginitalea</taxon>
    </lineage>
</organism>
<sequence length="104" mass="11463">MSTRWFHYFSSIFLLLAFLGAKSMESHGLLHADEENGPACEWCEYALVLESTPFHPPLAQAIEVRVEAPLPGHPAEAPLPALCPVHLEGALFCRPPPVYALELV</sequence>